<feature type="transmembrane region" description="Helical" evidence="25">
    <location>
        <begin position="381"/>
        <end position="403"/>
    </location>
</feature>
<dbReference type="Gene3D" id="2.40.160.110">
    <property type="match status" value="1"/>
</dbReference>
<comment type="subcellular location">
    <subcellularLocation>
        <location evidence="4">Cell projection</location>
        <location evidence="4">Dendrite</location>
    </subcellularLocation>
    <subcellularLocation>
        <location evidence="20">Cell projection</location>
        <location evidence="20">Growth cone membrane</location>
        <topology evidence="20">Single-pass type I membrane protein</topology>
    </subcellularLocation>
    <subcellularLocation>
        <location evidence="18">Cytoplasmic vesicle</location>
        <location evidence="18">Secretory vesicle</location>
        <location evidence="18">Synaptic vesicle membrane</location>
        <topology evidence="18">Single-pass type I membrane protein</topology>
    </subcellularLocation>
    <subcellularLocation>
        <location evidence="2">Early endosome membrane</location>
        <topology evidence="2">Single-pass type I membrane protein</topology>
    </subcellularLocation>
    <subcellularLocation>
        <location evidence="1">Endoplasmic reticulum-Golgi intermediate compartment membrane</location>
        <topology evidence="1">Single-pass type I membrane protein</topology>
    </subcellularLocation>
    <subcellularLocation>
        <location evidence="23">Membrane</location>
        <topology evidence="23">Single-pass type I membrane protein</topology>
    </subcellularLocation>
    <subcellularLocation>
        <location evidence="5">Membrane</location>
        <topology evidence="5">Single-pass type II membrane protein</topology>
    </subcellularLocation>
    <subcellularLocation>
        <location evidence="3">Recycling endosome</location>
    </subcellularLocation>
</comment>
<dbReference type="GO" id="GO:0005765">
    <property type="term" value="C:lysosomal membrane"/>
    <property type="evidence" value="ECO:0007669"/>
    <property type="project" value="TreeGrafter"/>
</dbReference>
<feature type="domain" description="Lysosome-associated membrane glycoprotein 2-like transmembrane" evidence="28">
    <location>
        <begin position="382"/>
        <end position="413"/>
    </location>
</feature>
<keyword evidence="17" id="KW-0968">Cytoplasmic vesicle</keyword>
<dbReference type="InterPro" id="IPR048524">
    <property type="entry name" value="Lamp2-like_TM"/>
</dbReference>
<evidence type="ECO:0000256" key="14">
    <source>
        <dbReference type="ARBA" id="ARBA00023136"/>
    </source>
</evidence>
<comment type="similarity">
    <text evidence="6">Belongs to the X(+)/potassium ATPases subunit beta family.</text>
</comment>
<sequence>MGPLKALLLAAVVCVALGVSGLFAANVDHGGFAWRCCDFLAFPGGFGQPWGRMLLRSGFGALILDRSRPEVAAVRDVLFLLATLRGEKTIRRQFGNQIENFTDENLIPPGPTGLNTTEAPTTSSTTKSTSTTTTTTSAPSTTTSTTAKPTTTKTTSPTTTSTTSKTTTTTSKTTTTTSKTTTTTAPITTTTKTTTTAKPSPPPVDPVGTWFVNVTNTNTTCLILQAALQVDLPYKVDNASKTFSIAVPPTASAGGACGENVENMTLTFSASNAVNFNFKKNKDGKKYDLESVVITLNVTLPGQKDWQLFVLAHNKDEFSTPVSNSYKCTKEQTFNLMSVPSTNNTAGILRISHLQVQAFRNETNTKFDEALDCQGSETPDVVPIAVGCALAALVIIVLVAYLIGRRRSQARGYLSISRDLSQYTSAELDQLRKSNANIKLTKWEATKLFFWNSTERTVCYRTGTSWLFIVVFYSVFAGVIVALFYGMMLIMIFCIKTYALTPVINKDSLTKEPEYI</sequence>
<evidence type="ECO:0000313" key="29">
    <source>
        <dbReference type="EMBL" id="KAH0810035.1"/>
    </source>
</evidence>
<keyword evidence="15" id="KW-0325">Glycoprotein</keyword>
<protein>
    <recommendedName>
        <fullName evidence="21">Lysosome-associated membrane glycoprotein 5</fullName>
    </recommendedName>
    <alternativeName>
        <fullName evidence="22">Lysosome-associated membrane protein 5</fullName>
    </alternativeName>
</protein>
<dbReference type="GO" id="GO:0006814">
    <property type="term" value="P:sodium ion transport"/>
    <property type="evidence" value="ECO:0007669"/>
    <property type="project" value="InterPro"/>
</dbReference>
<keyword evidence="12 25" id="KW-1133">Transmembrane helix</keyword>
<evidence type="ECO:0000256" key="22">
    <source>
        <dbReference type="ARBA" id="ARBA00076257"/>
    </source>
</evidence>
<evidence type="ECO:0000313" key="30">
    <source>
        <dbReference type="Proteomes" id="UP000719412"/>
    </source>
</evidence>
<dbReference type="PANTHER" id="PTHR11506:SF35">
    <property type="entry name" value="LYSOSOME-ASSOCIATED MEMBRANE GLYCOPROTEIN 5"/>
    <property type="match status" value="1"/>
</dbReference>
<feature type="signal peptide" evidence="26">
    <location>
        <begin position="1"/>
        <end position="24"/>
    </location>
</feature>
<evidence type="ECO:0000256" key="4">
    <source>
        <dbReference type="ARBA" id="ARBA00004279"/>
    </source>
</evidence>
<dbReference type="GO" id="GO:0005890">
    <property type="term" value="C:sodium:potassium-exchanging ATPase complex"/>
    <property type="evidence" value="ECO:0007669"/>
    <property type="project" value="InterPro"/>
</dbReference>
<dbReference type="GO" id="GO:0006813">
    <property type="term" value="P:potassium ion transport"/>
    <property type="evidence" value="ECO:0007669"/>
    <property type="project" value="InterPro"/>
</dbReference>
<comment type="caution">
    <text evidence="23">Lacks conserved residue(s) required for the propagation of feature annotation.</text>
</comment>
<dbReference type="Pfam" id="PF00287">
    <property type="entry name" value="Na_K-ATPase"/>
    <property type="match status" value="1"/>
</dbReference>
<evidence type="ECO:0000256" key="23">
    <source>
        <dbReference type="PROSITE-ProRule" id="PRU00740"/>
    </source>
</evidence>
<evidence type="ECO:0000256" key="17">
    <source>
        <dbReference type="ARBA" id="ARBA00023329"/>
    </source>
</evidence>
<dbReference type="Proteomes" id="UP000719412">
    <property type="component" value="Unassembled WGS sequence"/>
</dbReference>
<feature type="chain" id="PRO_5035271580" description="Lysosome-associated membrane glycoprotein 5" evidence="26">
    <location>
        <begin position="25"/>
        <end position="516"/>
    </location>
</feature>
<accession>A0A8J6L713</accession>
<keyword evidence="16" id="KW-0966">Cell projection</keyword>
<keyword evidence="11" id="KW-0735">Signal-anchor</keyword>
<gene>
    <name evidence="29" type="ORF">GEV33_012754</name>
</gene>
<evidence type="ECO:0000256" key="20">
    <source>
        <dbReference type="ARBA" id="ARBA00060492"/>
    </source>
</evidence>
<evidence type="ECO:0000256" key="21">
    <source>
        <dbReference type="ARBA" id="ARBA00074379"/>
    </source>
</evidence>
<keyword evidence="14 23" id="KW-0472">Membrane</keyword>
<dbReference type="InterPro" id="IPR048528">
    <property type="entry name" value="Lamp2-like_luminal"/>
</dbReference>
<dbReference type="Pfam" id="PF21222">
    <property type="entry name" value="Lamp2_2nd"/>
    <property type="match status" value="1"/>
</dbReference>
<dbReference type="PANTHER" id="PTHR11506">
    <property type="entry name" value="LYSOSOME-ASSOCIATED MEMBRANE GLYCOPROTEIN"/>
    <property type="match status" value="1"/>
</dbReference>
<keyword evidence="10" id="KW-0967">Endosome</keyword>
<evidence type="ECO:0000256" key="19">
    <source>
        <dbReference type="ARBA" id="ARBA00053950"/>
    </source>
</evidence>
<evidence type="ECO:0000256" key="6">
    <source>
        <dbReference type="ARBA" id="ARBA00005876"/>
    </source>
</evidence>
<keyword evidence="8 23" id="KW-0812">Transmembrane</keyword>
<evidence type="ECO:0000256" key="1">
    <source>
        <dbReference type="ARBA" id="ARBA00004151"/>
    </source>
</evidence>
<evidence type="ECO:0000256" key="5">
    <source>
        <dbReference type="ARBA" id="ARBA00004606"/>
    </source>
</evidence>
<evidence type="ECO:0000256" key="12">
    <source>
        <dbReference type="ARBA" id="ARBA00022989"/>
    </source>
</evidence>
<reference evidence="29" key="2">
    <citation type="submission" date="2021-08" db="EMBL/GenBank/DDBJ databases">
        <authorList>
            <person name="Eriksson T."/>
        </authorList>
    </citation>
    <scope>NUCLEOTIDE SEQUENCE</scope>
    <source>
        <strain evidence="29">Stoneville</strain>
        <tissue evidence="29">Whole head</tissue>
    </source>
</reference>
<evidence type="ECO:0000256" key="8">
    <source>
        <dbReference type="ARBA" id="ARBA00022692"/>
    </source>
</evidence>
<keyword evidence="13" id="KW-0770">Synapse</keyword>
<keyword evidence="9 26" id="KW-0732">Signal</keyword>
<dbReference type="InterPro" id="IPR000402">
    <property type="entry name" value="Na/K_ATPase_sub_beta"/>
</dbReference>
<dbReference type="Pfam" id="PF01299">
    <property type="entry name" value="Lamp2-like_luminal"/>
    <property type="match status" value="1"/>
</dbReference>
<evidence type="ECO:0000259" key="27">
    <source>
        <dbReference type="Pfam" id="PF01299"/>
    </source>
</evidence>
<evidence type="ECO:0000256" key="16">
    <source>
        <dbReference type="ARBA" id="ARBA00023273"/>
    </source>
</evidence>
<evidence type="ECO:0000256" key="11">
    <source>
        <dbReference type="ARBA" id="ARBA00022968"/>
    </source>
</evidence>
<evidence type="ECO:0000256" key="10">
    <source>
        <dbReference type="ARBA" id="ARBA00022753"/>
    </source>
</evidence>
<proteinExistence type="inferred from homology"/>
<dbReference type="PROSITE" id="PS51407">
    <property type="entry name" value="LAMP_3"/>
    <property type="match status" value="1"/>
</dbReference>
<dbReference type="EMBL" id="JABDTM020027752">
    <property type="protein sequence ID" value="KAH0810035.1"/>
    <property type="molecule type" value="Genomic_DNA"/>
</dbReference>
<dbReference type="PRINTS" id="PR00336">
    <property type="entry name" value="LYSASSOCTDMP"/>
</dbReference>
<dbReference type="CDD" id="cd12087">
    <property type="entry name" value="TM_EGFR-like"/>
    <property type="match status" value="1"/>
</dbReference>
<evidence type="ECO:0000256" key="2">
    <source>
        <dbReference type="ARBA" id="ARBA00004158"/>
    </source>
</evidence>
<evidence type="ECO:0000256" key="7">
    <source>
        <dbReference type="ARBA" id="ARBA00009644"/>
    </source>
</evidence>
<dbReference type="GO" id="GO:0072594">
    <property type="term" value="P:establishment of protein localization to organelle"/>
    <property type="evidence" value="ECO:0007669"/>
    <property type="project" value="TreeGrafter"/>
</dbReference>
<evidence type="ECO:0000256" key="18">
    <source>
        <dbReference type="ARBA" id="ARBA00029428"/>
    </source>
</evidence>
<dbReference type="Gene3D" id="2.60.40.1660">
    <property type="entry name" value="Na, k-atpase alpha subunit"/>
    <property type="match status" value="1"/>
</dbReference>
<keyword evidence="30" id="KW-1185">Reference proteome</keyword>
<feature type="transmembrane region" description="Helical" evidence="25">
    <location>
        <begin position="466"/>
        <end position="493"/>
    </location>
</feature>
<dbReference type="AlphaFoldDB" id="A0A8J6L713"/>
<evidence type="ECO:0000256" key="9">
    <source>
        <dbReference type="ARBA" id="ARBA00022729"/>
    </source>
</evidence>
<comment type="similarity">
    <text evidence="7 23">Belongs to the LAMP family.</text>
</comment>
<feature type="domain" description="Lysosome-associated membrane glycoprotein 2-like luminal" evidence="27">
    <location>
        <begin position="213"/>
        <end position="360"/>
    </location>
</feature>
<evidence type="ECO:0000259" key="28">
    <source>
        <dbReference type="Pfam" id="PF21222"/>
    </source>
</evidence>
<feature type="compositionally biased region" description="Low complexity" evidence="24">
    <location>
        <begin position="116"/>
        <end position="183"/>
    </location>
</feature>
<evidence type="ECO:0000256" key="3">
    <source>
        <dbReference type="ARBA" id="ARBA00004172"/>
    </source>
</evidence>
<comment type="function">
    <text evidence="19">Plays a role in short-term synaptic plasticity in a subset of GABAergic neurons in the brain.</text>
</comment>
<comment type="caution">
    <text evidence="29">The sequence shown here is derived from an EMBL/GenBank/DDBJ whole genome shotgun (WGS) entry which is preliminary data.</text>
</comment>
<evidence type="ECO:0000256" key="13">
    <source>
        <dbReference type="ARBA" id="ARBA00023018"/>
    </source>
</evidence>
<evidence type="ECO:0000256" key="25">
    <source>
        <dbReference type="SAM" id="Phobius"/>
    </source>
</evidence>
<reference evidence="29" key="1">
    <citation type="journal article" date="2020" name="J Insects Food Feed">
        <title>The yellow mealworm (Tenebrio molitor) genome: a resource for the emerging insects as food and feed industry.</title>
        <authorList>
            <person name="Eriksson T."/>
            <person name="Andere A."/>
            <person name="Kelstrup H."/>
            <person name="Emery V."/>
            <person name="Picard C."/>
        </authorList>
    </citation>
    <scope>NUCLEOTIDE SEQUENCE</scope>
    <source>
        <strain evidence="29">Stoneville</strain>
        <tissue evidence="29">Whole head</tissue>
    </source>
</reference>
<name>A0A8J6L713_TENMO</name>
<feature type="region of interest" description="Disordered" evidence="24">
    <location>
        <begin position="101"/>
        <end position="183"/>
    </location>
</feature>
<dbReference type="InterPro" id="IPR038702">
    <property type="entry name" value="Na/K_ATPase_sub_beta_sf"/>
</dbReference>
<dbReference type="GO" id="GO:0031902">
    <property type="term" value="C:late endosome membrane"/>
    <property type="evidence" value="ECO:0007669"/>
    <property type="project" value="TreeGrafter"/>
</dbReference>
<evidence type="ECO:0000256" key="24">
    <source>
        <dbReference type="SAM" id="MobiDB-lite"/>
    </source>
</evidence>
<dbReference type="InterPro" id="IPR002000">
    <property type="entry name" value="Lysosome-assoc_membr_glycop"/>
</dbReference>
<evidence type="ECO:0000256" key="15">
    <source>
        <dbReference type="ARBA" id="ARBA00023180"/>
    </source>
</evidence>
<organism evidence="29 30">
    <name type="scientific">Tenebrio molitor</name>
    <name type="common">Yellow mealworm beetle</name>
    <dbReference type="NCBI Taxonomy" id="7067"/>
    <lineage>
        <taxon>Eukaryota</taxon>
        <taxon>Metazoa</taxon>
        <taxon>Ecdysozoa</taxon>
        <taxon>Arthropoda</taxon>
        <taxon>Hexapoda</taxon>
        <taxon>Insecta</taxon>
        <taxon>Pterygota</taxon>
        <taxon>Neoptera</taxon>
        <taxon>Endopterygota</taxon>
        <taxon>Coleoptera</taxon>
        <taxon>Polyphaga</taxon>
        <taxon>Cucujiformia</taxon>
        <taxon>Tenebrionidae</taxon>
        <taxon>Tenebrio</taxon>
    </lineage>
</organism>
<evidence type="ECO:0000256" key="26">
    <source>
        <dbReference type="SAM" id="SignalP"/>
    </source>
</evidence>